<gene>
    <name evidence="2" type="ORF">FC91_GL003062</name>
</gene>
<evidence type="ECO:0000256" key="1">
    <source>
        <dbReference type="SAM" id="Phobius"/>
    </source>
</evidence>
<sequence length="81" mass="8831">MDSDNPGPLPDPAHRWALMAVLYALLSLVGIGALFYDALVQKDGVDGLIVVGTVVALTAALGNWQLYRRTHRTRDAHHILL</sequence>
<keyword evidence="1" id="KW-0812">Transmembrane</keyword>
<feature type="transmembrane region" description="Helical" evidence="1">
    <location>
        <begin position="16"/>
        <end position="36"/>
    </location>
</feature>
<keyword evidence="1" id="KW-0472">Membrane</keyword>
<dbReference type="AlphaFoldDB" id="A0A0R1XF13"/>
<dbReference type="OrthoDB" id="9932461at2"/>
<comment type="caution">
    <text evidence="2">The sequence shown here is derived from an EMBL/GenBank/DDBJ whole genome shotgun (WGS) entry which is preliminary data.</text>
</comment>
<reference evidence="2 3" key="1">
    <citation type="journal article" date="2015" name="Genome Announc.">
        <title>Expanding the biotechnology potential of lactobacilli through comparative genomics of 213 strains and associated genera.</title>
        <authorList>
            <person name="Sun Z."/>
            <person name="Harris H.M."/>
            <person name="McCann A."/>
            <person name="Guo C."/>
            <person name="Argimon S."/>
            <person name="Zhang W."/>
            <person name="Yang X."/>
            <person name="Jeffery I.B."/>
            <person name="Cooney J.C."/>
            <person name="Kagawa T.F."/>
            <person name="Liu W."/>
            <person name="Song Y."/>
            <person name="Salvetti E."/>
            <person name="Wrobel A."/>
            <person name="Rasinkangas P."/>
            <person name="Parkhill J."/>
            <person name="Rea M.C."/>
            <person name="O'Sullivan O."/>
            <person name="Ritari J."/>
            <person name="Douillard F.P."/>
            <person name="Paul Ross R."/>
            <person name="Yang R."/>
            <person name="Briner A.E."/>
            <person name="Felis G.E."/>
            <person name="de Vos W.M."/>
            <person name="Barrangou R."/>
            <person name="Klaenhammer T.R."/>
            <person name="Caufield P.W."/>
            <person name="Cui Y."/>
            <person name="Zhang H."/>
            <person name="O'Toole P.W."/>
        </authorList>
    </citation>
    <scope>NUCLEOTIDE SEQUENCE [LARGE SCALE GENOMIC DNA]</scope>
    <source>
        <strain evidence="2 3">DSM 16991</strain>
    </source>
</reference>
<feature type="transmembrane region" description="Helical" evidence="1">
    <location>
        <begin position="48"/>
        <end position="67"/>
    </location>
</feature>
<dbReference type="Proteomes" id="UP000050949">
    <property type="component" value="Unassembled WGS sequence"/>
</dbReference>
<evidence type="ECO:0000313" key="2">
    <source>
        <dbReference type="EMBL" id="KRM26521.1"/>
    </source>
</evidence>
<dbReference type="PATRIC" id="fig|1122147.4.peg.3168"/>
<protein>
    <submittedName>
        <fullName evidence="2">Uncharacterized protein</fullName>
    </submittedName>
</protein>
<dbReference type="RefSeq" id="WP_027828006.1">
    <property type="nucleotide sequence ID" value="NZ_AUEH01000011.1"/>
</dbReference>
<dbReference type="eggNOG" id="ENOG5030BQV">
    <property type="taxonomic scope" value="Bacteria"/>
</dbReference>
<dbReference type="EMBL" id="AZFW01000072">
    <property type="protein sequence ID" value="KRM26521.1"/>
    <property type="molecule type" value="Genomic_DNA"/>
</dbReference>
<accession>A0A0R1XF13</accession>
<organism evidence="2 3">
    <name type="scientific">Schleiferilactobacillus harbinensis DSM 16991</name>
    <dbReference type="NCBI Taxonomy" id="1122147"/>
    <lineage>
        <taxon>Bacteria</taxon>
        <taxon>Bacillati</taxon>
        <taxon>Bacillota</taxon>
        <taxon>Bacilli</taxon>
        <taxon>Lactobacillales</taxon>
        <taxon>Lactobacillaceae</taxon>
        <taxon>Schleiferilactobacillus</taxon>
    </lineage>
</organism>
<proteinExistence type="predicted"/>
<evidence type="ECO:0000313" key="3">
    <source>
        <dbReference type="Proteomes" id="UP000050949"/>
    </source>
</evidence>
<name>A0A0R1XF13_9LACO</name>
<keyword evidence="1" id="KW-1133">Transmembrane helix</keyword>